<keyword evidence="2" id="KW-1185">Reference proteome</keyword>
<evidence type="ECO:0000313" key="1">
    <source>
        <dbReference type="EMBL" id="TWJ19727.1"/>
    </source>
</evidence>
<accession>A0A562VPS9</accession>
<organism evidence="1 2">
    <name type="scientific">Geobacter argillaceus</name>
    <dbReference type="NCBI Taxonomy" id="345631"/>
    <lineage>
        <taxon>Bacteria</taxon>
        <taxon>Pseudomonadati</taxon>
        <taxon>Thermodesulfobacteriota</taxon>
        <taxon>Desulfuromonadia</taxon>
        <taxon>Geobacterales</taxon>
        <taxon>Geobacteraceae</taxon>
        <taxon>Geobacter</taxon>
    </lineage>
</organism>
<dbReference type="AlphaFoldDB" id="A0A562VPS9"/>
<evidence type="ECO:0000313" key="2">
    <source>
        <dbReference type="Proteomes" id="UP000319449"/>
    </source>
</evidence>
<reference evidence="1 2" key="1">
    <citation type="submission" date="2019-07" db="EMBL/GenBank/DDBJ databases">
        <title>Genomic Encyclopedia of Archaeal and Bacterial Type Strains, Phase II (KMG-II): from individual species to whole genera.</title>
        <authorList>
            <person name="Goeker M."/>
        </authorList>
    </citation>
    <scope>NUCLEOTIDE SEQUENCE [LARGE SCALE GENOMIC DNA]</scope>
    <source>
        <strain evidence="1 2">ATCC BAA-1139</strain>
    </source>
</reference>
<dbReference type="EMBL" id="VLLN01000007">
    <property type="protein sequence ID" value="TWJ19727.1"/>
    <property type="molecule type" value="Genomic_DNA"/>
</dbReference>
<protein>
    <submittedName>
        <fullName evidence="1">Uncharacterized protein</fullName>
    </submittedName>
</protein>
<name>A0A562VPS9_9BACT</name>
<gene>
    <name evidence="1" type="ORF">JN12_01528</name>
</gene>
<dbReference type="Proteomes" id="UP000319449">
    <property type="component" value="Unassembled WGS sequence"/>
</dbReference>
<dbReference type="RefSeq" id="WP_145020690.1">
    <property type="nucleotide sequence ID" value="NZ_VLLN01000007.1"/>
</dbReference>
<dbReference type="OrthoDB" id="5397467at2"/>
<proteinExistence type="predicted"/>
<sequence>MKRIARIIPILTLLVMVAAPLTVYAAGKKAKSEVVMKMGNKVHLFHSSNVEAQKEIAVGDVLPVYRLSGKAQQQKEVGQVKVIGFMGEHYFEAEIVKGEIKVGDIAKKENSALLVQPAK</sequence>
<comment type="caution">
    <text evidence="1">The sequence shown here is derived from an EMBL/GenBank/DDBJ whole genome shotgun (WGS) entry which is preliminary data.</text>
</comment>